<dbReference type="Gene3D" id="2.40.50.140">
    <property type="entry name" value="Nucleic acid-binding proteins"/>
    <property type="match status" value="1"/>
</dbReference>
<dbReference type="GO" id="GO:0003697">
    <property type="term" value="F:single-stranded DNA binding"/>
    <property type="evidence" value="ECO:0007669"/>
    <property type="project" value="InterPro"/>
</dbReference>
<feature type="compositionally biased region" description="Basic and acidic residues" evidence="3">
    <location>
        <begin position="105"/>
        <end position="130"/>
    </location>
</feature>
<feature type="region of interest" description="Disordered" evidence="3">
    <location>
        <begin position="105"/>
        <end position="146"/>
    </location>
</feature>
<geneLocation type="plasmid" evidence="4">
    <name>pNTUH_3874</name>
</geneLocation>
<name>A0A6G7QQA8_STAAU</name>
<dbReference type="PROSITE" id="PS50935">
    <property type="entry name" value="SSB"/>
    <property type="match status" value="1"/>
</dbReference>
<accession>A0A6G7QQA8</accession>
<dbReference type="Pfam" id="PF00436">
    <property type="entry name" value="SSB"/>
    <property type="match status" value="1"/>
</dbReference>
<dbReference type="AlphaFoldDB" id="A0A6G7QQA8"/>
<evidence type="ECO:0000313" key="4">
    <source>
        <dbReference type="EMBL" id="BBD49664.1"/>
    </source>
</evidence>
<dbReference type="SUPFAM" id="SSF50249">
    <property type="entry name" value="Nucleic acid-binding proteins"/>
    <property type="match status" value="1"/>
</dbReference>
<keyword evidence="1 2" id="KW-0238">DNA-binding</keyword>
<evidence type="ECO:0000256" key="2">
    <source>
        <dbReference type="PIRNR" id="PIRNR002070"/>
    </source>
</evidence>
<dbReference type="InterPro" id="IPR011344">
    <property type="entry name" value="ssDNA-bd"/>
</dbReference>
<dbReference type="PIRSF" id="PIRSF002070">
    <property type="entry name" value="SSB"/>
    <property type="match status" value="1"/>
</dbReference>
<reference evidence="4" key="1">
    <citation type="submission" date="2018-03" db="EMBL/GenBank/DDBJ databases">
        <title>Tn1546-ermB-carrying plasmid.</title>
        <authorList>
            <person name="Wan TW."/>
        </authorList>
    </citation>
    <scope>NUCLEOTIDE SEQUENCE</scope>
    <source>
        <strain evidence="4">NTUH_3874</strain>
        <plasmid evidence="4">pNTUH_3874</plasmid>
    </source>
</reference>
<evidence type="ECO:0000256" key="3">
    <source>
        <dbReference type="SAM" id="MobiDB-lite"/>
    </source>
</evidence>
<evidence type="ECO:0000256" key="1">
    <source>
        <dbReference type="ARBA" id="ARBA00023125"/>
    </source>
</evidence>
<dbReference type="EMBL" id="LC377538">
    <property type="protein sequence ID" value="BBD49664.1"/>
    <property type="molecule type" value="Genomic_DNA"/>
</dbReference>
<proteinExistence type="predicted"/>
<protein>
    <recommendedName>
        <fullName evidence="2">Single-stranded DNA-binding protein</fullName>
    </recommendedName>
</protein>
<keyword evidence="4" id="KW-0614">Plasmid</keyword>
<organism evidence="4">
    <name type="scientific">Staphylococcus aureus</name>
    <dbReference type="NCBI Taxonomy" id="1280"/>
    <lineage>
        <taxon>Bacteria</taxon>
        <taxon>Bacillati</taxon>
        <taxon>Bacillota</taxon>
        <taxon>Bacilli</taxon>
        <taxon>Bacillales</taxon>
        <taxon>Staphylococcaceae</taxon>
        <taxon>Staphylococcus</taxon>
    </lineage>
</organism>
<dbReference type="RefSeq" id="WP_049948758.1">
    <property type="nucleotide sequence ID" value="NZ_CP047806.1"/>
</dbReference>
<dbReference type="GO" id="GO:0006260">
    <property type="term" value="P:DNA replication"/>
    <property type="evidence" value="ECO:0007669"/>
    <property type="project" value="InterPro"/>
</dbReference>
<dbReference type="InterPro" id="IPR000424">
    <property type="entry name" value="Primosome_PriB/ssb"/>
</dbReference>
<sequence length="146" mass="16615">MLNMVIQTGYLTTDLEAKSIATKSGEMKNVMNGTIAVNDERSQYPDYINFTAWGKWSEVLEKYTTKGSLVTLVGKWKKNKSKDKNGNTTYFDYLLVDKVTLLENKETTENKKAKNEMKNDPFANSDKESINDIDIDSFTDENGVPY</sequence>
<dbReference type="InterPro" id="IPR012340">
    <property type="entry name" value="NA-bd_OB-fold"/>
</dbReference>